<organism evidence="2 3">
    <name type="scientific">Marininema halotolerans</name>
    <dbReference type="NCBI Taxonomy" id="1155944"/>
    <lineage>
        <taxon>Bacteria</taxon>
        <taxon>Bacillati</taxon>
        <taxon>Bacillota</taxon>
        <taxon>Bacilli</taxon>
        <taxon>Bacillales</taxon>
        <taxon>Thermoactinomycetaceae</taxon>
        <taxon>Marininema</taxon>
    </lineage>
</organism>
<name>A0A1I6TMT4_9BACL</name>
<accession>A0A1I6TMT4</accession>
<reference evidence="3" key="1">
    <citation type="submission" date="2016-10" db="EMBL/GenBank/DDBJ databases">
        <authorList>
            <person name="Varghese N."/>
            <person name="Submissions S."/>
        </authorList>
    </citation>
    <scope>NUCLEOTIDE SEQUENCE [LARGE SCALE GENOMIC DNA]</scope>
    <source>
        <strain evidence="3">DSM 45789</strain>
    </source>
</reference>
<evidence type="ECO:0000313" key="2">
    <source>
        <dbReference type="EMBL" id="SFS90307.1"/>
    </source>
</evidence>
<dbReference type="EMBL" id="FPAA01000010">
    <property type="protein sequence ID" value="SFS90307.1"/>
    <property type="molecule type" value="Genomic_DNA"/>
</dbReference>
<keyword evidence="3" id="KW-1185">Reference proteome</keyword>
<feature type="transmembrane region" description="Helical" evidence="1">
    <location>
        <begin position="7"/>
        <end position="22"/>
    </location>
</feature>
<keyword evidence="1" id="KW-1133">Transmembrane helix</keyword>
<proteinExistence type="predicted"/>
<keyword evidence="1" id="KW-0812">Transmembrane</keyword>
<protein>
    <submittedName>
        <fullName evidence="2">Uncharacterized protein</fullName>
    </submittedName>
</protein>
<evidence type="ECO:0000313" key="3">
    <source>
        <dbReference type="Proteomes" id="UP000198660"/>
    </source>
</evidence>
<keyword evidence="1" id="KW-0472">Membrane</keyword>
<sequence>MGRKIRFVLYILVLLLGIDLIIDGEPGSIYLGIVTVIMIVVTFYNDWKKRG</sequence>
<dbReference type="AlphaFoldDB" id="A0A1I6TMT4"/>
<dbReference type="Proteomes" id="UP000198660">
    <property type="component" value="Unassembled WGS sequence"/>
</dbReference>
<evidence type="ECO:0000256" key="1">
    <source>
        <dbReference type="SAM" id="Phobius"/>
    </source>
</evidence>
<gene>
    <name evidence="2" type="ORF">SAMN05444972_110130</name>
</gene>
<feature type="transmembrane region" description="Helical" evidence="1">
    <location>
        <begin position="28"/>
        <end position="47"/>
    </location>
</feature>